<accession>A0ABU6VDB1</accession>
<feature type="region of interest" description="Disordered" evidence="1">
    <location>
        <begin position="1"/>
        <end position="20"/>
    </location>
</feature>
<comment type="caution">
    <text evidence="2">The sequence shown here is derived from an EMBL/GenBank/DDBJ whole genome shotgun (WGS) entry which is preliminary data.</text>
</comment>
<dbReference type="InterPro" id="IPR004320">
    <property type="entry name" value="BPS1_pln"/>
</dbReference>
<keyword evidence="3" id="KW-1185">Reference proteome</keyword>
<reference evidence="2 3" key="1">
    <citation type="journal article" date="2023" name="Plants (Basel)">
        <title>Bridging the Gap: Combining Genomics and Transcriptomics Approaches to Understand Stylosanthes scabra, an Orphan Legume from the Brazilian Caatinga.</title>
        <authorList>
            <person name="Ferreira-Neto J.R.C."/>
            <person name="da Silva M.D."/>
            <person name="Binneck E."/>
            <person name="de Melo N.F."/>
            <person name="da Silva R.H."/>
            <person name="de Melo A.L.T.M."/>
            <person name="Pandolfi V."/>
            <person name="Bustamante F.O."/>
            <person name="Brasileiro-Vidal A.C."/>
            <person name="Benko-Iseppon A.M."/>
        </authorList>
    </citation>
    <scope>NUCLEOTIDE SEQUENCE [LARGE SCALE GENOMIC DNA]</scope>
    <source>
        <tissue evidence="2">Leaves</tissue>
    </source>
</reference>
<evidence type="ECO:0000256" key="1">
    <source>
        <dbReference type="SAM" id="MobiDB-lite"/>
    </source>
</evidence>
<gene>
    <name evidence="2" type="ORF">PIB30_041070</name>
</gene>
<evidence type="ECO:0000313" key="3">
    <source>
        <dbReference type="Proteomes" id="UP001341840"/>
    </source>
</evidence>
<dbReference type="Pfam" id="PF03087">
    <property type="entry name" value="BPS1"/>
    <property type="match status" value="1"/>
</dbReference>
<evidence type="ECO:0008006" key="4">
    <source>
        <dbReference type="Google" id="ProtNLM"/>
    </source>
</evidence>
<feature type="compositionally biased region" description="Polar residues" evidence="1">
    <location>
        <begin position="8"/>
        <end position="20"/>
    </location>
</feature>
<protein>
    <recommendedName>
        <fullName evidence="4">DUF241 domain protein</fullName>
    </recommendedName>
</protein>
<evidence type="ECO:0000313" key="2">
    <source>
        <dbReference type="EMBL" id="MED6171484.1"/>
    </source>
</evidence>
<name>A0ABU6VDB1_9FABA</name>
<organism evidence="2 3">
    <name type="scientific">Stylosanthes scabra</name>
    <dbReference type="NCBI Taxonomy" id="79078"/>
    <lineage>
        <taxon>Eukaryota</taxon>
        <taxon>Viridiplantae</taxon>
        <taxon>Streptophyta</taxon>
        <taxon>Embryophyta</taxon>
        <taxon>Tracheophyta</taxon>
        <taxon>Spermatophyta</taxon>
        <taxon>Magnoliopsida</taxon>
        <taxon>eudicotyledons</taxon>
        <taxon>Gunneridae</taxon>
        <taxon>Pentapetalae</taxon>
        <taxon>rosids</taxon>
        <taxon>fabids</taxon>
        <taxon>Fabales</taxon>
        <taxon>Fabaceae</taxon>
        <taxon>Papilionoideae</taxon>
        <taxon>50 kb inversion clade</taxon>
        <taxon>dalbergioids sensu lato</taxon>
        <taxon>Dalbergieae</taxon>
        <taxon>Pterocarpus clade</taxon>
        <taxon>Stylosanthes</taxon>
    </lineage>
</organism>
<sequence>MATKFHIRSNSLPNESHPCTSRVQEGLNKLRTFEATSTSSSESIVTGLSFLEDLYISLADLLNVASTQKAISHHQGDKSFEELLDGSIKVLDVCGITRDTVMQIKENVQSLHSALRRKKADSCIEKSVSEYNSFSKKTRKNLNKLITSLKHLQSKLGVSPLLNQLQDASILREVIAVNMSVFQSLLSFLAGPPSKSKATKWMNKLIHKEENSENLNELQLVDSALSTLLNDGSSMLIAYGRMEALEAAIESIEIALENLFRLMIKTRASLLNIMTQ</sequence>
<dbReference type="PANTHER" id="PTHR33070">
    <property type="entry name" value="OS06G0725500 PROTEIN"/>
    <property type="match status" value="1"/>
</dbReference>
<dbReference type="EMBL" id="JASCZI010151260">
    <property type="protein sequence ID" value="MED6171484.1"/>
    <property type="molecule type" value="Genomic_DNA"/>
</dbReference>
<dbReference type="Proteomes" id="UP001341840">
    <property type="component" value="Unassembled WGS sequence"/>
</dbReference>
<dbReference type="PANTHER" id="PTHR33070:SF109">
    <property type="entry name" value="DOMAIN PROTEIN, PUTATIVE (DUF241)-RELATED"/>
    <property type="match status" value="1"/>
</dbReference>
<proteinExistence type="predicted"/>